<dbReference type="InterPro" id="IPR012337">
    <property type="entry name" value="RNaseH-like_sf"/>
</dbReference>
<dbReference type="Proteomes" id="UP000429523">
    <property type="component" value="Unassembled WGS sequence"/>
</dbReference>
<dbReference type="EMBL" id="QXGE01001394">
    <property type="protein sequence ID" value="KAE9293203.1"/>
    <property type="molecule type" value="Genomic_DNA"/>
</dbReference>
<dbReference type="SUPFAM" id="SSF53098">
    <property type="entry name" value="Ribonuclease H-like"/>
    <property type="match status" value="1"/>
</dbReference>
<name>A0A6A4CQ76_9STRA</name>
<dbReference type="Pfam" id="PF04937">
    <property type="entry name" value="DUF659"/>
    <property type="match status" value="1"/>
</dbReference>
<reference evidence="4 5" key="1">
    <citation type="submission" date="2018-08" db="EMBL/GenBank/DDBJ databases">
        <title>Genomic investigation of the strawberry pathogen Phytophthora fragariae indicates pathogenicity is determined by transcriptional variation in three key races.</title>
        <authorList>
            <person name="Adams T.M."/>
            <person name="Armitage A.D."/>
            <person name="Sobczyk M.K."/>
            <person name="Bates H.J."/>
            <person name="Dunwell J.M."/>
            <person name="Nellist C.F."/>
            <person name="Harrison R.J."/>
        </authorList>
    </citation>
    <scope>NUCLEOTIDE SEQUENCE [LARGE SCALE GENOMIC DNA]</scope>
    <source>
        <strain evidence="3 5">A4</strain>
        <strain evidence="2 4">NOV-9</strain>
    </source>
</reference>
<evidence type="ECO:0000313" key="5">
    <source>
        <dbReference type="Proteomes" id="UP000437068"/>
    </source>
</evidence>
<dbReference type="AlphaFoldDB" id="A0A6A4CQ76"/>
<dbReference type="Proteomes" id="UP000437068">
    <property type="component" value="Unassembled WGS sequence"/>
</dbReference>
<gene>
    <name evidence="3" type="ORF">PF001_g18367</name>
    <name evidence="2" type="ORF">PF009_g20308</name>
</gene>
<proteinExistence type="predicted"/>
<dbReference type="EMBL" id="QXGF01001496">
    <property type="protein sequence ID" value="KAE8929576.1"/>
    <property type="molecule type" value="Genomic_DNA"/>
</dbReference>
<organism evidence="3 5">
    <name type="scientific">Phytophthora fragariae</name>
    <dbReference type="NCBI Taxonomy" id="53985"/>
    <lineage>
        <taxon>Eukaryota</taxon>
        <taxon>Sar</taxon>
        <taxon>Stramenopiles</taxon>
        <taxon>Oomycota</taxon>
        <taxon>Peronosporomycetes</taxon>
        <taxon>Peronosporales</taxon>
        <taxon>Peronosporaceae</taxon>
        <taxon>Phytophthora</taxon>
    </lineage>
</organism>
<evidence type="ECO:0000313" key="3">
    <source>
        <dbReference type="EMBL" id="KAE9293203.1"/>
    </source>
</evidence>
<dbReference type="InterPro" id="IPR007021">
    <property type="entry name" value="DUF659"/>
</dbReference>
<evidence type="ECO:0000259" key="1">
    <source>
        <dbReference type="Pfam" id="PF04937"/>
    </source>
</evidence>
<evidence type="ECO:0000313" key="2">
    <source>
        <dbReference type="EMBL" id="KAE8929576.1"/>
    </source>
</evidence>
<protein>
    <recommendedName>
        <fullName evidence="1">DUF659 domain-containing protein</fullName>
    </recommendedName>
</protein>
<comment type="caution">
    <text evidence="3">The sequence shown here is derived from an EMBL/GenBank/DDBJ whole genome shotgun (WGS) entry which is preliminary data.</text>
</comment>
<accession>A0A6A4CQ76</accession>
<sequence length="130" mass="14142">MAAGPGMPSLYWSSLNVGKVKHTAQFLAGHLERVRNEIQTKTGALVTAILTDNASNMVAAWKILASKLPVFGGGCAAHVLNLVIEEIFKTVTFVSDVQAEAYKIVKLVRSHIGLLEEFKDLQKSMIPRGH</sequence>
<evidence type="ECO:0000313" key="4">
    <source>
        <dbReference type="Proteomes" id="UP000429523"/>
    </source>
</evidence>
<feature type="domain" description="DUF659" evidence="1">
    <location>
        <begin position="10"/>
        <end position="104"/>
    </location>
</feature>